<evidence type="ECO:0000313" key="2">
    <source>
        <dbReference type="Proteomes" id="UP000823388"/>
    </source>
</evidence>
<dbReference type="AlphaFoldDB" id="A0A8T0P468"/>
<evidence type="ECO:0000313" key="1">
    <source>
        <dbReference type="EMBL" id="KAG2554086.1"/>
    </source>
</evidence>
<name>A0A8T0P468_PANVG</name>
<sequence>MHSLRQLARRSGDFRIYWLALCLMPFWSRALQTGFLLPIFNGGSIPEPEYEMIGANCNCEWSG</sequence>
<keyword evidence="2" id="KW-1185">Reference proteome</keyword>
<organism evidence="1 2">
    <name type="scientific">Panicum virgatum</name>
    <name type="common">Blackwell switchgrass</name>
    <dbReference type="NCBI Taxonomy" id="38727"/>
    <lineage>
        <taxon>Eukaryota</taxon>
        <taxon>Viridiplantae</taxon>
        <taxon>Streptophyta</taxon>
        <taxon>Embryophyta</taxon>
        <taxon>Tracheophyta</taxon>
        <taxon>Spermatophyta</taxon>
        <taxon>Magnoliopsida</taxon>
        <taxon>Liliopsida</taxon>
        <taxon>Poales</taxon>
        <taxon>Poaceae</taxon>
        <taxon>PACMAD clade</taxon>
        <taxon>Panicoideae</taxon>
        <taxon>Panicodae</taxon>
        <taxon>Paniceae</taxon>
        <taxon>Panicinae</taxon>
        <taxon>Panicum</taxon>
        <taxon>Panicum sect. Hiantes</taxon>
    </lineage>
</organism>
<comment type="caution">
    <text evidence="1">The sequence shown here is derived from an EMBL/GenBank/DDBJ whole genome shotgun (WGS) entry which is preliminary data.</text>
</comment>
<proteinExistence type="predicted"/>
<dbReference type="EMBL" id="CM029053">
    <property type="protein sequence ID" value="KAG2554086.1"/>
    <property type="molecule type" value="Genomic_DNA"/>
</dbReference>
<dbReference type="Proteomes" id="UP000823388">
    <property type="component" value="Chromosome 9K"/>
</dbReference>
<gene>
    <name evidence="1" type="ORF">PVAP13_9KG640801</name>
</gene>
<accession>A0A8T0P468</accession>
<protein>
    <submittedName>
        <fullName evidence="1">Uncharacterized protein</fullName>
    </submittedName>
</protein>
<reference evidence="1" key="1">
    <citation type="submission" date="2020-05" db="EMBL/GenBank/DDBJ databases">
        <title>WGS assembly of Panicum virgatum.</title>
        <authorList>
            <person name="Lovell J.T."/>
            <person name="Jenkins J."/>
            <person name="Shu S."/>
            <person name="Juenger T.E."/>
            <person name="Schmutz J."/>
        </authorList>
    </citation>
    <scope>NUCLEOTIDE SEQUENCE</scope>
    <source>
        <strain evidence="1">AP13</strain>
    </source>
</reference>